<proteinExistence type="predicted"/>
<reference evidence="2" key="1">
    <citation type="submission" date="2020-04" db="EMBL/GenBank/DDBJ databases">
        <authorList>
            <person name="Alioto T."/>
            <person name="Alioto T."/>
            <person name="Gomez Garrido J."/>
        </authorList>
    </citation>
    <scope>NUCLEOTIDE SEQUENCE</scope>
    <source>
        <strain evidence="2">A484AB</strain>
    </source>
</reference>
<dbReference type="Proteomes" id="UP001152795">
    <property type="component" value="Unassembled WGS sequence"/>
</dbReference>
<dbReference type="EMBL" id="CACRXK020001461">
    <property type="protein sequence ID" value="CAB3989297.1"/>
    <property type="molecule type" value="Genomic_DNA"/>
</dbReference>
<comment type="caution">
    <text evidence="2">The sequence shown here is derived from an EMBL/GenBank/DDBJ whole genome shotgun (WGS) entry which is preliminary data.</text>
</comment>
<protein>
    <submittedName>
        <fullName evidence="2">Uncharacterized protein</fullName>
    </submittedName>
</protein>
<keyword evidence="3" id="KW-1185">Reference proteome</keyword>
<feature type="compositionally biased region" description="Basic and acidic residues" evidence="1">
    <location>
        <begin position="49"/>
        <end position="60"/>
    </location>
</feature>
<accession>A0A6S7GTB3</accession>
<name>A0A6S7GTB3_PARCT</name>
<gene>
    <name evidence="2" type="ORF">PACLA_8A025601</name>
</gene>
<feature type="compositionally biased region" description="Acidic residues" evidence="1">
    <location>
        <begin position="16"/>
        <end position="27"/>
    </location>
</feature>
<evidence type="ECO:0000313" key="2">
    <source>
        <dbReference type="EMBL" id="CAB3989297.1"/>
    </source>
</evidence>
<feature type="compositionally biased region" description="Basic and acidic residues" evidence="1">
    <location>
        <begin position="1"/>
        <end position="12"/>
    </location>
</feature>
<evidence type="ECO:0000313" key="3">
    <source>
        <dbReference type="Proteomes" id="UP001152795"/>
    </source>
</evidence>
<sequence>MQISFKKIDNRVTPDSSDDEDDDDDFDCDRTNVDQHNQEPVHLRRSQRERRQPNRLGFEH</sequence>
<feature type="compositionally biased region" description="Basic and acidic residues" evidence="1">
    <location>
        <begin position="28"/>
        <end position="42"/>
    </location>
</feature>
<feature type="region of interest" description="Disordered" evidence="1">
    <location>
        <begin position="1"/>
        <end position="60"/>
    </location>
</feature>
<dbReference type="AlphaFoldDB" id="A0A6S7GTB3"/>
<evidence type="ECO:0000256" key="1">
    <source>
        <dbReference type="SAM" id="MobiDB-lite"/>
    </source>
</evidence>
<organism evidence="2 3">
    <name type="scientific">Paramuricea clavata</name>
    <name type="common">Red gorgonian</name>
    <name type="synonym">Violescent sea-whip</name>
    <dbReference type="NCBI Taxonomy" id="317549"/>
    <lineage>
        <taxon>Eukaryota</taxon>
        <taxon>Metazoa</taxon>
        <taxon>Cnidaria</taxon>
        <taxon>Anthozoa</taxon>
        <taxon>Octocorallia</taxon>
        <taxon>Malacalcyonacea</taxon>
        <taxon>Plexauridae</taxon>
        <taxon>Paramuricea</taxon>
    </lineage>
</organism>